<reference evidence="2" key="1">
    <citation type="submission" date="2023-07" db="EMBL/GenBank/DDBJ databases">
        <title>30 novel species of actinomycetes from the DSMZ collection.</title>
        <authorList>
            <person name="Nouioui I."/>
        </authorList>
    </citation>
    <scope>NUCLEOTIDE SEQUENCE [LARGE SCALE GENOMIC DNA]</scope>
    <source>
        <strain evidence="2">DSM 45834</strain>
    </source>
</reference>
<proteinExistence type="predicted"/>
<evidence type="ECO:0000313" key="2">
    <source>
        <dbReference type="Proteomes" id="UP001183202"/>
    </source>
</evidence>
<dbReference type="EMBL" id="JAVREJ010000003">
    <property type="protein sequence ID" value="MDT0349156.1"/>
    <property type="molecule type" value="Genomic_DNA"/>
</dbReference>
<gene>
    <name evidence="1" type="ORF">RM445_06420</name>
</gene>
<organism evidence="1 2">
    <name type="scientific">Pseudonocardia charpentierae</name>
    <dbReference type="NCBI Taxonomy" id="3075545"/>
    <lineage>
        <taxon>Bacteria</taxon>
        <taxon>Bacillati</taxon>
        <taxon>Actinomycetota</taxon>
        <taxon>Actinomycetes</taxon>
        <taxon>Pseudonocardiales</taxon>
        <taxon>Pseudonocardiaceae</taxon>
        <taxon>Pseudonocardia</taxon>
    </lineage>
</organism>
<comment type="caution">
    <text evidence="1">The sequence shown here is derived from an EMBL/GenBank/DDBJ whole genome shotgun (WGS) entry which is preliminary data.</text>
</comment>
<accession>A0ABU2N618</accession>
<keyword evidence="2" id="KW-1185">Reference proteome</keyword>
<name>A0ABU2N618_9PSEU</name>
<evidence type="ECO:0000313" key="1">
    <source>
        <dbReference type="EMBL" id="MDT0349156.1"/>
    </source>
</evidence>
<dbReference type="Proteomes" id="UP001183202">
    <property type="component" value="Unassembled WGS sequence"/>
</dbReference>
<protein>
    <submittedName>
        <fullName evidence="1">Uncharacterized protein</fullName>
    </submittedName>
</protein>
<dbReference type="RefSeq" id="WP_311555139.1">
    <property type="nucleotide sequence ID" value="NZ_JAVREJ010000003.1"/>
</dbReference>
<sequence>MTDDDAPVPDAVLLWRPDEFPPPGSRPLPATVCCLRSTTAGSRAVVYRTTADQGVAAVFDFLSDAAPGDGRGSTAHGVVHLLDPHLERAALLHDPELRPVFAHLQGRRRLPDAAGRRLHALLPTIAFTVRA</sequence>